<dbReference type="GeneTree" id="ENSGT00390000012569"/>
<dbReference type="GO" id="GO:0005654">
    <property type="term" value="C:nucleoplasm"/>
    <property type="evidence" value="ECO:0007669"/>
    <property type="project" value="Ensembl"/>
</dbReference>
<dbReference type="Proteomes" id="UP000009136">
    <property type="component" value="Chromosome 2"/>
</dbReference>
<dbReference type="GO" id="GO:0045171">
    <property type="term" value="C:intercellular bridge"/>
    <property type="evidence" value="ECO:0007669"/>
    <property type="project" value="Ensembl"/>
</dbReference>
<proteinExistence type="predicted"/>
<feature type="compositionally biased region" description="Basic residues" evidence="9">
    <location>
        <begin position="279"/>
        <end position="288"/>
    </location>
</feature>
<evidence type="ECO:0000259" key="10">
    <source>
        <dbReference type="PROSITE" id="PS50076"/>
    </source>
</evidence>
<organism evidence="11 12">
    <name type="scientific">Bos taurus</name>
    <name type="common">Bovine</name>
    <dbReference type="NCBI Taxonomy" id="9913"/>
    <lineage>
        <taxon>Eukaryota</taxon>
        <taxon>Metazoa</taxon>
        <taxon>Chordata</taxon>
        <taxon>Craniata</taxon>
        <taxon>Vertebrata</taxon>
        <taxon>Euteleostomi</taxon>
        <taxon>Mammalia</taxon>
        <taxon>Eutheria</taxon>
        <taxon>Laurasiatheria</taxon>
        <taxon>Artiodactyla</taxon>
        <taxon>Ruminantia</taxon>
        <taxon>Pecora</taxon>
        <taxon>Bovidae</taxon>
        <taxon>Bovinae</taxon>
        <taxon>Bos</taxon>
    </lineage>
</organism>
<keyword evidence="2" id="KW-0597">Phosphoprotein</keyword>
<evidence type="ECO:0000256" key="2">
    <source>
        <dbReference type="ARBA" id="ARBA00022553"/>
    </source>
</evidence>
<evidence type="ECO:0000256" key="1">
    <source>
        <dbReference type="ARBA" id="ARBA00004123"/>
    </source>
</evidence>
<keyword evidence="5" id="KW-0539">Nucleus</keyword>
<dbReference type="InterPro" id="IPR036869">
    <property type="entry name" value="J_dom_sf"/>
</dbReference>
<comment type="subunit">
    <text evidence="7">Interacts with SRPK1. Interacts with HSP70 (HSPA1A or HSPA1B).</text>
</comment>
<reference evidence="11" key="3">
    <citation type="submission" date="2025-09" db="UniProtKB">
        <authorList>
            <consortium name="Ensembl"/>
        </authorList>
    </citation>
    <scope>IDENTIFICATION</scope>
    <source>
        <strain evidence="11">Hereford</strain>
    </source>
</reference>
<dbReference type="PANTHER" id="PTHR15606:SF4">
    <property type="entry name" value="DNAJ HOMOLOG SUBFAMILY C MEMBER 8"/>
    <property type="match status" value="1"/>
</dbReference>
<dbReference type="CDD" id="cd06257">
    <property type="entry name" value="DnaJ"/>
    <property type="match status" value="1"/>
</dbReference>
<gene>
    <name evidence="11" type="primary">DNAJC8</name>
</gene>
<keyword evidence="12" id="KW-1185">Reference proteome</keyword>
<comment type="subcellular location">
    <subcellularLocation>
        <location evidence="1">Nucleus</location>
    </subcellularLocation>
</comment>
<evidence type="ECO:0000256" key="7">
    <source>
        <dbReference type="ARBA" id="ARBA00062766"/>
    </source>
</evidence>
<feature type="domain" description="J" evidence="10">
    <location>
        <begin position="105"/>
        <end position="172"/>
    </location>
</feature>
<dbReference type="PANTHER" id="PTHR15606">
    <property type="entry name" value="DNAJ HOMOLOG SUBFAMILY C MEMBER 8/LIPOPOLYSACCHARIDE SPECIFIC RESPONSE-7-RELATED"/>
    <property type="match status" value="1"/>
</dbReference>
<reference evidence="11" key="1">
    <citation type="submission" date="2018-03" db="EMBL/GenBank/DDBJ databases">
        <title>ARS-UCD1.2.</title>
        <authorList>
            <person name="Rosen B.D."/>
            <person name="Bickhart D.M."/>
            <person name="Koren S."/>
            <person name="Schnabel R.D."/>
            <person name="Hall R."/>
            <person name="Zimin A."/>
            <person name="Dreischer C."/>
            <person name="Schultheiss S."/>
            <person name="Schroeder S.G."/>
            <person name="Elsik C.G."/>
            <person name="Couldrey C."/>
            <person name="Liu G.E."/>
            <person name="Van Tassell C.P."/>
            <person name="Phillippy A.M."/>
            <person name="Smith T.P.L."/>
            <person name="Medrano J.F."/>
        </authorList>
    </citation>
    <scope>NUCLEOTIDE SEQUENCE [LARGE SCALE GENOMIC DNA]</scope>
    <source>
        <strain evidence="11">Hereford</strain>
    </source>
</reference>
<dbReference type="SUPFAM" id="SSF46565">
    <property type="entry name" value="Chaperone J-domain"/>
    <property type="match status" value="1"/>
</dbReference>
<dbReference type="SMART" id="SM00271">
    <property type="entry name" value="DnaJ"/>
    <property type="match status" value="1"/>
</dbReference>
<dbReference type="PROSITE" id="PS50076">
    <property type="entry name" value="DNAJ_2"/>
    <property type="match status" value="1"/>
</dbReference>
<feature type="compositionally biased region" description="Basic and acidic residues" evidence="9">
    <location>
        <begin position="229"/>
        <end position="270"/>
    </location>
</feature>
<evidence type="ECO:0000313" key="11">
    <source>
        <dbReference type="Ensembl" id="ENSBTAP00000089419.1"/>
    </source>
</evidence>
<comment type="function">
    <text evidence="6">Suppresses polyglutamine (polyQ) aggregation of ATXN3 in neuronal cells.</text>
</comment>
<evidence type="ECO:0000313" key="12">
    <source>
        <dbReference type="Proteomes" id="UP000009136"/>
    </source>
</evidence>
<accession>A0AAA9SZA4</accession>
<keyword evidence="4" id="KW-0143">Chaperone</keyword>
<dbReference type="AlphaFoldDB" id="A0AAA9SZA4"/>
<dbReference type="Pfam" id="PF00226">
    <property type="entry name" value="DnaJ"/>
    <property type="match status" value="1"/>
</dbReference>
<keyword evidence="3" id="KW-0007">Acetylation</keyword>
<dbReference type="InterPro" id="IPR001623">
    <property type="entry name" value="DnaJ_domain"/>
</dbReference>
<dbReference type="PRINTS" id="PR00625">
    <property type="entry name" value="JDOMAIN"/>
</dbReference>
<evidence type="ECO:0000256" key="8">
    <source>
        <dbReference type="ARBA" id="ARBA00071604"/>
    </source>
</evidence>
<dbReference type="GO" id="GO:0030544">
    <property type="term" value="F:Hsp70 protein binding"/>
    <property type="evidence" value="ECO:0007669"/>
    <property type="project" value="Ensembl"/>
</dbReference>
<dbReference type="FunFam" id="1.10.287.110:FF:000026">
    <property type="entry name" value="dnaJ homolog subfamily C member 8"/>
    <property type="match status" value="1"/>
</dbReference>
<dbReference type="Ensembl" id="ENSBTAT00000129775.2">
    <property type="protein sequence ID" value="ENSBTAP00000089419.1"/>
    <property type="gene ID" value="ENSBTAG00000018385.7"/>
</dbReference>
<dbReference type="GO" id="GO:0005829">
    <property type="term" value="C:cytosol"/>
    <property type="evidence" value="ECO:0007669"/>
    <property type="project" value="Ensembl"/>
</dbReference>
<protein>
    <recommendedName>
        <fullName evidence="8">DnaJ homolog subfamily C member 8</fullName>
    </recommendedName>
</protein>
<evidence type="ECO:0000256" key="6">
    <source>
        <dbReference type="ARBA" id="ARBA00056329"/>
    </source>
</evidence>
<evidence type="ECO:0000256" key="4">
    <source>
        <dbReference type="ARBA" id="ARBA00023186"/>
    </source>
</evidence>
<dbReference type="Gene3D" id="1.10.287.110">
    <property type="entry name" value="DnaJ domain"/>
    <property type="match status" value="1"/>
</dbReference>
<reference evidence="11" key="2">
    <citation type="submission" date="2025-08" db="UniProtKB">
        <authorList>
            <consortium name="Ensembl"/>
        </authorList>
    </citation>
    <scope>IDENTIFICATION</scope>
    <source>
        <strain evidence="11">Hereford</strain>
    </source>
</reference>
<evidence type="ECO:0000256" key="9">
    <source>
        <dbReference type="SAM" id="MobiDB-lite"/>
    </source>
</evidence>
<sequence length="301" mass="35381">MGRRRTLGRDAWGQLTIEEGLEGRERSRAGVPRASPEVSLLFGLLSFSEGPTGVPDRARTGPNIISLRRERGALVKQIEKRDSVLTSKNQIERLTRPGSSYFNLNPFEVLQIDPEVTDEEIKKRFRQLSILVHPDKNQDDADRAQKAFEAVDKAYKLLLDQEQKKRALDVIQAGKEYVEHTVKERKKQLKKEGKPTNVEEDDPELFKQAVYKQTMKLFAELEIKRKEREAKEMHERKRQREEEIEAQEKAKREREWQKNFEESRDGRVDSWRNFQANTKGKKEKKNRTFLRPPKVKMEQRE</sequence>
<evidence type="ECO:0000256" key="5">
    <source>
        <dbReference type="ARBA" id="ARBA00023242"/>
    </source>
</evidence>
<feature type="region of interest" description="Disordered" evidence="9">
    <location>
        <begin position="229"/>
        <end position="301"/>
    </location>
</feature>
<name>A0AAA9SZA4_BOVIN</name>
<evidence type="ECO:0000256" key="3">
    <source>
        <dbReference type="ARBA" id="ARBA00022990"/>
    </source>
</evidence>
<dbReference type="InterPro" id="IPR042858">
    <property type="entry name" value="DNAJC8"/>
</dbReference>